<dbReference type="InterPro" id="IPR051336">
    <property type="entry name" value="RhoGEF_Guanine_NuclExch_SF"/>
</dbReference>
<evidence type="ECO:0000259" key="2">
    <source>
        <dbReference type="PROSITE" id="PS50191"/>
    </source>
</evidence>
<organism evidence="3 4">
    <name type="scientific">Tegillarca granosa</name>
    <name type="common">Malaysian cockle</name>
    <name type="synonym">Anadara granosa</name>
    <dbReference type="NCBI Taxonomy" id="220873"/>
    <lineage>
        <taxon>Eukaryota</taxon>
        <taxon>Metazoa</taxon>
        <taxon>Spiralia</taxon>
        <taxon>Lophotrochozoa</taxon>
        <taxon>Mollusca</taxon>
        <taxon>Bivalvia</taxon>
        <taxon>Autobranchia</taxon>
        <taxon>Pteriomorphia</taxon>
        <taxon>Arcoida</taxon>
        <taxon>Arcoidea</taxon>
        <taxon>Arcidae</taxon>
        <taxon>Tegillarca</taxon>
    </lineage>
</organism>
<dbReference type="PANTHER" id="PTHR22826">
    <property type="entry name" value="RHO GUANINE EXCHANGE FACTOR-RELATED"/>
    <property type="match status" value="1"/>
</dbReference>
<dbReference type="InterPro" id="IPR036865">
    <property type="entry name" value="CRAL-TRIO_dom_sf"/>
</dbReference>
<dbReference type="Gene3D" id="1.20.58.60">
    <property type="match status" value="1"/>
</dbReference>
<reference evidence="3 4" key="1">
    <citation type="submission" date="2022-12" db="EMBL/GenBank/DDBJ databases">
        <title>Chromosome-level genome of Tegillarca granosa.</title>
        <authorList>
            <person name="Kim J."/>
        </authorList>
    </citation>
    <scope>NUCLEOTIDE SEQUENCE [LARGE SCALE GENOMIC DNA]</scope>
    <source>
        <strain evidence="3">Teg-2019</strain>
        <tissue evidence="3">Adductor muscle</tissue>
    </source>
</reference>
<dbReference type="SUPFAM" id="SSF52087">
    <property type="entry name" value="CRAL/TRIO domain"/>
    <property type="match status" value="1"/>
</dbReference>
<dbReference type="PANTHER" id="PTHR22826:SF211">
    <property type="entry name" value="LD43457P"/>
    <property type="match status" value="1"/>
</dbReference>
<evidence type="ECO:0000313" key="3">
    <source>
        <dbReference type="EMBL" id="KAJ8309752.1"/>
    </source>
</evidence>
<dbReference type="PROSITE" id="PS50191">
    <property type="entry name" value="CRAL_TRIO"/>
    <property type="match status" value="1"/>
</dbReference>
<feature type="domain" description="CRAL-TRIO" evidence="2">
    <location>
        <begin position="68"/>
        <end position="134"/>
    </location>
</feature>
<evidence type="ECO:0000313" key="4">
    <source>
        <dbReference type="Proteomes" id="UP001217089"/>
    </source>
</evidence>
<comment type="caution">
    <text evidence="3">The sequence shown here is derived from an EMBL/GenBank/DDBJ whole genome shotgun (WGS) entry which is preliminary data.</text>
</comment>
<evidence type="ECO:0000256" key="1">
    <source>
        <dbReference type="ARBA" id="ARBA00022658"/>
    </source>
</evidence>
<proteinExistence type="predicted"/>
<dbReference type="Pfam" id="PF13716">
    <property type="entry name" value="CRAL_TRIO_2"/>
    <property type="match status" value="1"/>
</dbReference>
<sequence>MDCVCAEGDVMGEPLCPYSVLDVASLLQSKYAFVSGGKAKNGAPIMTFPENPKQQDIPEDDYKKLGFFPKHIQVVFLLQPHGFFQRAFADSKSKFVKEELEFKVVMCNGPEEMFDYIDPHQLTREVGGVLEYDANEWTQHRAAVEKFLSNTEKISTAVQVKVKKFQDTEIPNDVKGMEAVIRDHNVGRQEILDDLSSGDTQGKTLLDCIKGDNPRTPFIHQTHVVVLERLLVQLEETKKKFEEFWEKHESRLNQCMQLRQFEEEFKSYVVGKRIDWLNTKMSEMGESVQQVEELAREFEEFAKEAEIARLSLE</sequence>
<dbReference type="InterPro" id="IPR001251">
    <property type="entry name" value="CRAL-TRIO_dom"/>
</dbReference>
<dbReference type="Proteomes" id="UP001217089">
    <property type="component" value="Unassembled WGS sequence"/>
</dbReference>
<protein>
    <recommendedName>
        <fullName evidence="2">CRAL-TRIO domain-containing protein</fullName>
    </recommendedName>
</protein>
<gene>
    <name evidence="3" type="ORF">KUTeg_011617</name>
</gene>
<keyword evidence="4" id="KW-1185">Reference proteome</keyword>
<name>A0ABQ9F0H2_TEGGR</name>
<dbReference type="EMBL" id="JARBDR010000640">
    <property type="protein sequence ID" value="KAJ8309752.1"/>
    <property type="molecule type" value="Genomic_DNA"/>
</dbReference>
<accession>A0ABQ9F0H2</accession>
<keyword evidence="1" id="KW-0344">Guanine-nucleotide releasing factor</keyword>